<evidence type="ECO:0000313" key="3">
    <source>
        <dbReference type="Proteomes" id="UP000735302"/>
    </source>
</evidence>
<proteinExistence type="predicted"/>
<keyword evidence="3" id="KW-1185">Reference proteome</keyword>
<name>A0AAV4DNX7_9GAST</name>
<gene>
    <name evidence="2" type="ORF">PoB_007235500</name>
</gene>
<feature type="compositionally biased region" description="Basic and acidic residues" evidence="1">
    <location>
        <begin position="43"/>
        <end position="53"/>
    </location>
</feature>
<protein>
    <submittedName>
        <fullName evidence="2">Uncharacterized protein</fullName>
    </submittedName>
</protein>
<reference evidence="2 3" key="1">
    <citation type="journal article" date="2021" name="Elife">
        <title>Chloroplast acquisition without the gene transfer in kleptoplastic sea slugs, Plakobranchus ocellatus.</title>
        <authorList>
            <person name="Maeda T."/>
            <person name="Takahashi S."/>
            <person name="Yoshida T."/>
            <person name="Shimamura S."/>
            <person name="Takaki Y."/>
            <person name="Nagai Y."/>
            <person name="Toyoda A."/>
            <person name="Suzuki Y."/>
            <person name="Arimoto A."/>
            <person name="Ishii H."/>
            <person name="Satoh N."/>
            <person name="Nishiyama T."/>
            <person name="Hasebe M."/>
            <person name="Maruyama T."/>
            <person name="Minagawa J."/>
            <person name="Obokata J."/>
            <person name="Shigenobu S."/>
        </authorList>
    </citation>
    <scope>NUCLEOTIDE SEQUENCE [LARGE SCALE GENOMIC DNA]</scope>
</reference>
<sequence length="121" mass="12860">MDPVLDIRCFGWALIEGLTRRGVVHNKGDLRLSGPPSRQSASGEDRARDRMVPADLRPDSLSTVLLIVQKSCTGLNRLQLGGSWLPQLGGLVLCRASAVDGLTVQGKWNSGCPVNGPGELG</sequence>
<dbReference type="Proteomes" id="UP000735302">
    <property type="component" value="Unassembled WGS sequence"/>
</dbReference>
<accession>A0AAV4DNX7</accession>
<feature type="region of interest" description="Disordered" evidence="1">
    <location>
        <begin position="26"/>
        <end position="53"/>
    </location>
</feature>
<evidence type="ECO:0000256" key="1">
    <source>
        <dbReference type="SAM" id="MobiDB-lite"/>
    </source>
</evidence>
<evidence type="ECO:0000313" key="2">
    <source>
        <dbReference type="EMBL" id="GFO45850.1"/>
    </source>
</evidence>
<dbReference type="AlphaFoldDB" id="A0AAV4DNX7"/>
<dbReference type="EMBL" id="BLXT01008083">
    <property type="protein sequence ID" value="GFO45850.1"/>
    <property type="molecule type" value="Genomic_DNA"/>
</dbReference>
<organism evidence="2 3">
    <name type="scientific">Plakobranchus ocellatus</name>
    <dbReference type="NCBI Taxonomy" id="259542"/>
    <lineage>
        <taxon>Eukaryota</taxon>
        <taxon>Metazoa</taxon>
        <taxon>Spiralia</taxon>
        <taxon>Lophotrochozoa</taxon>
        <taxon>Mollusca</taxon>
        <taxon>Gastropoda</taxon>
        <taxon>Heterobranchia</taxon>
        <taxon>Euthyneura</taxon>
        <taxon>Panpulmonata</taxon>
        <taxon>Sacoglossa</taxon>
        <taxon>Placobranchoidea</taxon>
        <taxon>Plakobranchidae</taxon>
        <taxon>Plakobranchus</taxon>
    </lineage>
</organism>
<comment type="caution">
    <text evidence="2">The sequence shown here is derived from an EMBL/GenBank/DDBJ whole genome shotgun (WGS) entry which is preliminary data.</text>
</comment>